<feature type="non-terminal residue" evidence="2">
    <location>
        <position position="97"/>
    </location>
</feature>
<dbReference type="AlphaFoldDB" id="A0A5J5CD08"/>
<evidence type="ECO:0000256" key="1">
    <source>
        <dbReference type="SAM" id="MobiDB-lite"/>
    </source>
</evidence>
<reference evidence="2 3" key="1">
    <citation type="submission" date="2019-08" db="EMBL/GenBank/DDBJ databases">
        <title>A chromosome-level genome assembly, high-density linkage maps, and genome scans reveal the genomic architecture of hybrid incompatibilities underlying speciation via character displacement in darters (Percidae: Etheostominae).</title>
        <authorList>
            <person name="Moran R.L."/>
            <person name="Catchen J.M."/>
            <person name="Fuller R.C."/>
        </authorList>
    </citation>
    <scope>NUCLEOTIDE SEQUENCE [LARGE SCALE GENOMIC DNA]</scope>
    <source>
        <strain evidence="2">EspeVRDwgs_2016</strain>
        <tissue evidence="2">Muscle</tissue>
    </source>
</reference>
<evidence type="ECO:0000313" key="2">
    <source>
        <dbReference type="EMBL" id="KAA8579794.1"/>
    </source>
</evidence>
<dbReference type="Proteomes" id="UP000327493">
    <property type="component" value="Chromosome 24"/>
</dbReference>
<feature type="region of interest" description="Disordered" evidence="1">
    <location>
        <begin position="70"/>
        <end position="97"/>
    </location>
</feature>
<accession>A0A5J5CD08</accession>
<sequence>MGRCSHRGLSFINEAELGGVLPPLHLLQVQDGLSRVWGHAGGLGKRLEKRLGKGGVMDDGWLDEEREGLEMEEGCGTGVRSWGEVLSDGGAERWDTG</sequence>
<proteinExistence type="predicted"/>
<comment type="caution">
    <text evidence="2">The sequence shown here is derived from an EMBL/GenBank/DDBJ whole genome shotgun (WGS) entry which is preliminary data.</text>
</comment>
<gene>
    <name evidence="2" type="ORF">FQN60_006887</name>
</gene>
<name>A0A5J5CD08_9PERO</name>
<protein>
    <submittedName>
        <fullName evidence="2">Uncharacterized protein</fullName>
    </submittedName>
</protein>
<organism evidence="2 3">
    <name type="scientific">Etheostoma spectabile</name>
    <name type="common">orangethroat darter</name>
    <dbReference type="NCBI Taxonomy" id="54343"/>
    <lineage>
        <taxon>Eukaryota</taxon>
        <taxon>Metazoa</taxon>
        <taxon>Chordata</taxon>
        <taxon>Craniata</taxon>
        <taxon>Vertebrata</taxon>
        <taxon>Euteleostomi</taxon>
        <taxon>Actinopterygii</taxon>
        <taxon>Neopterygii</taxon>
        <taxon>Teleostei</taxon>
        <taxon>Neoteleostei</taxon>
        <taxon>Acanthomorphata</taxon>
        <taxon>Eupercaria</taxon>
        <taxon>Perciformes</taxon>
        <taxon>Percoidei</taxon>
        <taxon>Percidae</taxon>
        <taxon>Etheostomatinae</taxon>
        <taxon>Etheostoma</taxon>
    </lineage>
</organism>
<dbReference type="EMBL" id="VOFY01000024">
    <property type="protein sequence ID" value="KAA8579794.1"/>
    <property type="molecule type" value="Genomic_DNA"/>
</dbReference>
<keyword evidence="3" id="KW-1185">Reference proteome</keyword>
<evidence type="ECO:0000313" key="3">
    <source>
        <dbReference type="Proteomes" id="UP000327493"/>
    </source>
</evidence>